<organism evidence="5 6">
    <name type="scientific">Aquitalea aquatica</name>
    <dbReference type="NCBI Taxonomy" id="3044273"/>
    <lineage>
        <taxon>Bacteria</taxon>
        <taxon>Pseudomonadati</taxon>
        <taxon>Pseudomonadota</taxon>
        <taxon>Betaproteobacteria</taxon>
        <taxon>Neisseriales</taxon>
        <taxon>Chromobacteriaceae</taxon>
        <taxon>Aquitalea</taxon>
    </lineage>
</organism>
<evidence type="ECO:0000313" key="5">
    <source>
        <dbReference type="EMBL" id="MBA4707089.1"/>
    </source>
</evidence>
<accession>A0A838Y391</accession>
<comment type="caution">
    <text evidence="5">The sequence shown here is derived from an EMBL/GenBank/DDBJ whole genome shotgun (WGS) entry which is preliminary data.</text>
</comment>
<sequence length="226" mass="24354">MSELMRVLAASMQADVNRVNAVAHNMANSNTAGFKRQFTLGGDLQSGPLADTRQGALSRTGSDMDLAIEGTGYFSTSENGKNYVSRGGALRLDSRGRLVLTQSGLPLEGEQGEIFLKPGAFRVDDRGQVFQGEQSVARIKLVYPAKDALLEAAGNGLYRVSGAMADPKDLGGAGRLRQGFLEMSNVNSTREMVEMMEATRHFESVQKAVQGMDAVWDKALKTLGEF</sequence>
<dbReference type="InterPro" id="IPR010930">
    <property type="entry name" value="Flg_bb/hook_C_dom"/>
</dbReference>
<evidence type="ECO:0000313" key="6">
    <source>
        <dbReference type="Proteomes" id="UP000545606"/>
    </source>
</evidence>
<protein>
    <submittedName>
        <fullName evidence="5">Flagellar hook-basal body protein</fullName>
    </submittedName>
</protein>
<dbReference type="Proteomes" id="UP000545606">
    <property type="component" value="Unassembled WGS sequence"/>
</dbReference>
<keyword evidence="5" id="KW-0966">Cell projection</keyword>
<dbReference type="RefSeq" id="WP_181834424.1">
    <property type="nucleotide sequence ID" value="NZ_JACERN010000004.1"/>
</dbReference>
<evidence type="ECO:0000256" key="1">
    <source>
        <dbReference type="ARBA" id="ARBA00004117"/>
    </source>
</evidence>
<dbReference type="InterPro" id="IPR037925">
    <property type="entry name" value="FlgE/F/G-like"/>
</dbReference>
<keyword evidence="6" id="KW-1185">Reference proteome</keyword>
<dbReference type="GO" id="GO:0009425">
    <property type="term" value="C:bacterial-type flagellum basal body"/>
    <property type="evidence" value="ECO:0007669"/>
    <property type="project" value="UniProtKB-SubCell"/>
</dbReference>
<comment type="similarity">
    <text evidence="2">Belongs to the flagella basal body rod proteins family.</text>
</comment>
<evidence type="ECO:0000259" key="4">
    <source>
        <dbReference type="Pfam" id="PF06429"/>
    </source>
</evidence>
<reference evidence="5 6" key="1">
    <citation type="submission" date="2020-07" db="EMBL/GenBank/DDBJ databases">
        <title>Draft genome sequence of violacein-producing bacteria and related species.</title>
        <authorList>
            <person name="Wilson H.S."/>
            <person name="De Leon M.E."/>
        </authorList>
    </citation>
    <scope>NUCLEOTIDE SEQUENCE [LARGE SCALE GENOMIC DNA]</scope>
    <source>
        <strain evidence="5 6">HSC-21Su07</strain>
    </source>
</reference>
<comment type="subcellular location">
    <subcellularLocation>
        <location evidence="1">Bacterial flagellum basal body</location>
    </subcellularLocation>
</comment>
<feature type="domain" description="Flagellar basal-body/hook protein C-terminal" evidence="4">
    <location>
        <begin position="177"/>
        <end position="220"/>
    </location>
</feature>
<keyword evidence="3" id="KW-0975">Bacterial flagellum</keyword>
<dbReference type="PANTHER" id="PTHR30435:SF19">
    <property type="entry name" value="FLAGELLAR BASAL-BODY ROD PROTEIN FLGG"/>
    <property type="match status" value="1"/>
</dbReference>
<keyword evidence="5" id="KW-0282">Flagellum</keyword>
<dbReference type="GO" id="GO:0071978">
    <property type="term" value="P:bacterial-type flagellum-dependent swarming motility"/>
    <property type="evidence" value="ECO:0007669"/>
    <property type="project" value="TreeGrafter"/>
</dbReference>
<name>A0A838Y391_9NEIS</name>
<dbReference type="SUPFAM" id="SSF117143">
    <property type="entry name" value="Flagellar hook protein flgE"/>
    <property type="match status" value="1"/>
</dbReference>
<dbReference type="EMBL" id="JACERN010000004">
    <property type="protein sequence ID" value="MBA4707089.1"/>
    <property type="molecule type" value="Genomic_DNA"/>
</dbReference>
<proteinExistence type="inferred from homology"/>
<gene>
    <name evidence="5" type="ORF">H2Z84_01640</name>
</gene>
<dbReference type="AlphaFoldDB" id="A0A838Y391"/>
<evidence type="ECO:0000256" key="3">
    <source>
        <dbReference type="ARBA" id="ARBA00023143"/>
    </source>
</evidence>
<dbReference type="Pfam" id="PF06429">
    <property type="entry name" value="Flg_bbr_C"/>
    <property type="match status" value="1"/>
</dbReference>
<evidence type="ECO:0000256" key="2">
    <source>
        <dbReference type="ARBA" id="ARBA00009677"/>
    </source>
</evidence>
<keyword evidence="5" id="KW-0969">Cilium</keyword>
<dbReference type="PANTHER" id="PTHR30435">
    <property type="entry name" value="FLAGELLAR PROTEIN"/>
    <property type="match status" value="1"/>
</dbReference>